<organism evidence="2 3">
    <name type="scientific">Candidatus Zymogenus saltonus</name>
    <dbReference type="NCBI Taxonomy" id="2844893"/>
    <lineage>
        <taxon>Bacteria</taxon>
        <taxon>Deltaproteobacteria</taxon>
        <taxon>Candidatus Zymogenia</taxon>
        <taxon>Candidatus Zymogeniales</taxon>
        <taxon>Candidatus Zymogenaceae</taxon>
        <taxon>Candidatus Zymogenus</taxon>
    </lineage>
</organism>
<evidence type="ECO:0000256" key="1">
    <source>
        <dbReference type="SAM" id="Phobius"/>
    </source>
</evidence>
<feature type="transmembrane region" description="Helical" evidence="1">
    <location>
        <begin position="20"/>
        <end position="40"/>
    </location>
</feature>
<dbReference type="Proteomes" id="UP000809273">
    <property type="component" value="Unassembled WGS sequence"/>
</dbReference>
<comment type="caution">
    <text evidence="2">The sequence shown here is derived from an EMBL/GenBank/DDBJ whole genome shotgun (WGS) entry which is preliminary data.</text>
</comment>
<reference evidence="2" key="2">
    <citation type="submission" date="2021-01" db="EMBL/GenBank/DDBJ databases">
        <authorList>
            <person name="Hahn C.R."/>
            <person name="Youssef N.H."/>
            <person name="Elshahed M."/>
        </authorList>
    </citation>
    <scope>NUCLEOTIDE SEQUENCE</scope>
    <source>
        <strain evidence="2">Zod_Metabat.24</strain>
    </source>
</reference>
<dbReference type="AlphaFoldDB" id="A0A9D8PK16"/>
<gene>
    <name evidence="2" type="ORF">JW984_04385</name>
</gene>
<protein>
    <submittedName>
        <fullName evidence="2">Uncharacterized protein</fullName>
    </submittedName>
</protein>
<name>A0A9D8PK16_9DELT</name>
<sequence>MKVGLDVDLENLNSIASVTNAFLTALAALFATISTFLWNWHKFKIQKKQLELHKRQLNLQESQIEYLIKARDKDFKMSFSINTVKIQYHSTFHNVFIELINCNNTKPLGVKKIDLFFKDTPTPREIEHKKVYIDPMDFEKVELRLHDKDTNQFKHKNVMLRITDTDDVSIEANFVFNEGVVFKS</sequence>
<proteinExistence type="predicted"/>
<evidence type="ECO:0000313" key="3">
    <source>
        <dbReference type="Proteomes" id="UP000809273"/>
    </source>
</evidence>
<dbReference type="EMBL" id="JAFGIX010000022">
    <property type="protein sequence ID" value="MBN1572416.1"/>
    <property type="molecule type" value="Genomic_DNA"/>
</dbReference>
<keyword evidence="1" id="KW-1133">Transmembrane helix</keyword>
<accession>A0A9D8PK16</accession>
<keyword evidence="1" id="KW-0812">Transmembrane</keyword>
<reference evidence="2" key="1">
    <citation type="journal article" date="2021" name="Environ. Microbiol.">
        <title>Genomic characterization of three novel Desulfobacterota classes expand the metabolic and phylogenetic diversity of the phylum.</title>
        <authorList>
            <person name="Murphy C.L."/>
            <person name="Biggerstaff J."/>
            <person name="Eichhorn A."/>
            <person name="Ewing E."/>
            <person name="Shahan R."/>
            <person name="Soriano D."/>
            <person name="Stewart S."/>
            <person name="VanMol K."/>
            <person name="Walker R."/>
            <person name="Walters P."/>
            <person name="Elshahed M.S."/>
            <person name="Youssef N.H."/>
        </authorList>
    </citation>
    <scope>NUCLEOTIDE SEQUENCE</scope>
    <source>
        <strain evidence="2">Zod_Metabat.24</strain>
    </source>
</reference>
<evidence type="ECO:0000313" key="2">
    <source>
        <dbReference type="EMBL" id="MBN1572416.1"/>
    </source>
</evidence>
<keyword evidence="1" id="KW-0472">Membrane</keyword>